<organism evidence="1 2">
    <name type="scientific">Ilyodon furcidens</name>
    <name type="common">goldbreast splitfin</name>
    <dbReference type="NCBI Taxonomy" id="33524"/>
    <lineage>
        <taxon>Eukaryota</taxon>
        <taxon>Metazoa</taxon>
        <taxon>Chordata</taxon>
        <taxon>Craniata</taxon>
        <taxon>Vertebrata</taxon>
        <taxon>Euteleostomi</taxon>
        <taxon>Actinopterygii</taxon>
        <taxon>Neopterygii</taxon>
        <taxon>Teleostei</taxon>
        <taxon>Neoteleostei</taxon>
        <taxon>Acanthomorphata</taxon>
        <taxon>Ovalentaria</taxon>
        <taxon>Atherinomorphae</taxon>
        <taxon>Cyprinodontiformes</taxon>
        <taxon>Goodeidae</taxon>
        <taxon>Ilyodon</taxon>
    </lineage>
</organism>
<evidence type="ECO:0000313" key="1">
    <source>
        <dbReference type="EMBL" id="MEQ2234580.1"/>
    </source>
</evidence>
<gene>
    <name evidence="1" type="ORF">ILYODFUR_033037</name>
</gene>
<name>A0ABV0TNV9_9TELE</name>
<sequence length="102" mass="11318">MTPQWWGSSLEGMNLPAAKLNPARMPAAGIVRAVACLQSNNSLRTGNHHKCISMDFMVLFTNGIIAIFLRGSNLLALKVAILKEPRYFVEFLKAPFLIHCSF</sequence>
<dbReference type="Proteomes" id="UP001482620">
    <property type="component" value="Unassembled WGS sequence"/>
</dbReference>
<keyword evidence="2" id="KW-1185">Reference proteome</keyword>
<comment type="caution">
    <text evidence="1">The sequence shown here is derived from an EMBL/GenBank/DDBJ whole genome shotgun (WGS) entry which is preliminary data.</text>
</comment>
<proteinExistence type="predicted"/>
<reference evidence="1 2" key="1">
    <citation type="submission" date="2021-06" db="EMBL/GenBank/DDBJ databases">
        <authorList>
            <person name="Palmer J.M."/>
        </authorList>
    </citation>
    <scope>NUCLEOTIDE SEQUENCE [LARGE SCALE GENOMIC DNA]</scope>
    <source>
        <strain evidence="2">if_2019</strain>
        <tissue evidence="1">Muscle</tissue>
    </source>
</reference>
<dbReference type="EMBL" id="JAHRIQ010040281">
    <property type="protein sequence ID" value="MEQ2234580.1"/>
    <property type="molecule type" value="Genomic_DNA"/>
</dbReference>
<accession>A0ABV0TNV9</accession>
<evidence type="ECO:0000313" key="2">
    <source>
        <dbReference type="Proteomes" id="UP001482620"/>
    </source>
</evidence>
<protein>
    <submittedName>
        <fullName evidence="1">Uncharacterized protein</fullName>
    </submittedName>
</protein>